<keyword evidence="2" id="KW-0223">Dioxygenase</keyword>
<dbReference type="SUPFAM" id="SSF51197">
    <property type="entry name" value="Clavaminate synthase-like"/>
    <property type="match status" value="1"/>
</dbReference>
<dbReference type="Gene3D" id="1.25.10.10">
    <property type="entry name" value="Leucine-rich Repeat Variant"/>
    <property type="match status" value="2"/>
</dbReference>
<evidence type="ECO:0000313" key="3">
    <source>
        <dbReference type="Proteomes" id="UP000665561"/>
    </source>
</evidence>
<reference evidence="2 3" key="1">
    <citation type="submission" date="2020-01" db="EMBL/GenBank/DDBJ databases">
        <title>Paenibacillus soybeanensis sp. nov. isolated from the nodules of soybean (Glycine max(L.) Merr).</title>
        <authorList>
            <person name="Wang H."/>
        </authorList>
    </citation>
    <scope>NUCLEOTIDE SEQUENCE [LARGE SCALE GENOMIC DNA]</scope>
    <source>
        <strain evidence="2 3">T1</strain>
    </source>
</reference>
<evidence type="ECO:0000313" key="2">
    <source>
        <dbReference type="EMBL" id="NBD23936.1"/>
    </source>
</evidence>
<protein>
    <submittedName>
        <fullName evidence="2">Phytanoyl-CoA dioxygenase</fullName>
    </submittedName>
</protein>
<accession>A0ABW9XNC1</accession>
<comment type="function">
    <text evidence="1">Catalyzes the hydroxylation of the N(6)-(4-aminobutyl)-L-lysine intermediate produced by deoxyhypusine synthase/DHPS on a critical lysine of the eukaryotic translation initiation factor 5A/eIF-5A. This is the second step of the post-translational modification of that lysine into an unusual amino acid residue named hypusine. Hypusination is unique to mature eIF-5A factor and is essential for its function.</text>
</comment>
<dbReference type="PANTHER" id="PTHR12697:SF5">
    <property type="entry name" value="DEOXYHYPUSINE HYDROXYLASE"/>
    <property type="match status" value="1"/>
</dbReference>
<dbReference type="GO" id="GO:0051213">
    <property type="term" value="F:dioxygenase activity"/>
    <property type="evidence" value="ECO:0007669"/>
    <property type="project" value="UniProtKB-KW"/>
</dbReference>
<dbReference type="RefSeq" id="WP_161742706.1">
    <property type="nucleotide sequence ID" value="NZ_JAAAMV010000003.1"/>
</dbReference>
<dbReference type="InterPro" id="IPR016024">
    <property type="entry name" value="ARM-type_fold"/>
</dbReference>
<gene>
    <name evidence="2" type="ORF">GT019_08635</name>
</gene>
<dbReference type="InterPro" id="IPR008775">
    <property type="entry name" value="Phytyl_CoA_dOase-like"/>
</dbReference>
<dbReference type="PROSITE" id="PS50077">
    <property type="entry name" value="HEAT_REPEAT"/>
    <property type="match status" value="1"/>
</dbReference>
<comment type="caution">
    <text evidence="2">The sequence shown here is derived from an EMBL/GenBank/DDBJ whole genome shotgun (WGS) entry which is preliminary data.</text>
</comment>
<dbReference type="PANTHER" id="PTHR12697">
    <property type="entry name" value="PBS LYASE HEAT-LIKE PROTEIN"/>
    <property type="match status" value="1"/>
</dbReference>
<dbReference type="InterPro" id="IPR021133">
    <property type="entry name" value="HEAT_type_2"/>
</dbReference>
<sequence length="522" mass="56551">MNNELNLLSDQQMADFIVNGYLVLQNDLPKELHRGVMRQIDYALQNEGNPGNNILPRVPDIGKFFDTPVVKGALTSVLGPDYYMHPHRHMHYNQPGNQAPGGGQWHKDGYWSAMRSHRPWWVMMFYYTQDITEDMGPTAVMPGSQYSEKLPGRETVLPTGKAGTIALVHFDLWHKASLNTSGLDRYMLKFQFVRLREPVLPSWNHADGEPDFPVDAPDGHRVLWQDTWNWLRGDRDGKPAEAGEAFELGEPDELNAALSAADAVVRARAADRLGWIGKAGAGSAAKLAGLVSDAAEDVGLNAAYALGRIGASGTEALLGLMKRGSKQAAQRAAYGIQAAGAAAVPGLVEALRQAEENGRGLAAFALGMNGAGASPAVPALIEALGDESEWVRRNAAEALGMIGERADETIPALVRLLRESVERESEAGASDGNSNLYVANQAYIANKLGYTAALSLLRIGKLGDPELVVSGLRAGLASKDRYTRAYSFEALTALRTEEAIGVLIQHYRTARWCPDTHPASTF</sequence>
<dbReference type="Pfam" id="PF13646">
    <property type="entry name" value="HEAT_2"/>
    <property type="match status" value="1"/>
</dbReference>
<dbReference type="Proteomes" id="UP000665561">
    <property type="component" value="Unassembled WGS sequence"/>
</dbReference>
<keyword evidence="3" id="KW-1185">Reference proteome</keyword>
<dbReference type="SUPFAM" id="SSF48371">
    <property type="entry name" value="ARM repeat"/>
    <property type="match status" value="1"/>
</dbReference>
<keyword evidence="2" id="KW-0560">Oxidoreductase</keyword>
<dbReference type="SMART" id="SM00567">
    <property type="entry name" value="EZ_HEAT"/>
    <property type="match status" value="4"/>
</dbReference>
<dbReference type="InterPro" id="IPR004155">
    <property type="entry name" value="PBS_lyase_HEAT"/>
</dbReference>
<dbReference type="Pfam" id="PF05721">
    <property type="entry name" value="PhyH"/>
    <property type="match status" value="1"/>
</dbReference>
<dbReference type="InterPro" id="IPR011989">
    <property type="entry name" value="ARM-like"/>
</dbReference>
<organism evidence="2 3">
    <name type="scientific">Paenibacillus glycinis</name>
    <dbReference type="NCBI Taxonomy" id="2697035"/>
    <lineage>
        <taxon>Bacteria</taxon>
        <taxon>Bacillati</taxon>
        <taxon>Bacillota</taxon>
        <taxon>Bacilli</taxon>
        <taxon>Bacillales</taxon>
        <taxon>Paenibacillaceae</taxon>
        <taxon>Paenibacillus</taxon>
    </lineage>
</organism>
<proteinExistence type="predicted"/>
<dbReference type="Gene3D" id="2.60.120.620">
    <property type="entry name" value="q2cbj1_9rhob like domain"/>
    <property type="match status" value="1"/>
</dbReference>
<dbReference type="EMBL" id="JAAAMV010000003">
    <property type="protein sequence ID" value="NBD23936.1"/>
    <property type="molecule type" value="Genomic_DNA"/>
</dbReference>
<name>A0ABW9XNC1_9BACL</name>
<evidence type="ECO:0000256" key="1">
    <source>
        <dbReference type="ARBA" id="ARBA00045876"/>
    </source>
</evidence>